<keyword evidence="6" id="KW-0695">RNA-directed DNA polymerase</keyword>
<keyword evidence="2" id="KW-0548">Nucleotidyltransferase</keyword>
<keyword evidence="1" id="KW-0808">Transferase</keyword>
<sequence length="309" mass="35037">MEELDEVSIDPDQPDHKVFIGSRLPDDIRKQLVKFLKERRNSFAWSHEDMVGIDPEIQKLFDIGSVREVKYPDWLANVVVVKKKNGKWRVYIDFTNLNKACPKDSFPLPHIDMLVDATAGHELLSFMDAYSGYNQILMHPNDQEKTAFVTERAVSAVLVKVEDSTQHPVYYVSKTLLNAETRYSRLEKLALALVVAARKLRPYFQCHSIKVLTTYPLKNILHKPELSSRLTKWAVELSEYDISFHPRSAMKSQVLADFVADFAPCENMQAEQELVALADETTVGKWTLSVDGSSNIKGSGLGLVLKSPL</sequence>
<dbReference type="GO" id="GO:0003964">
    <property type="term" value="F:RNA-directed DNA polymerase activity"/>
    <property type="evidence" value="ECO:0007669"/>
    <property type="project" value="UniProtKB-KW"/>
</dbReference>
<dbReference type="Proteomes" id="UP001168877">
    <property type="component" value="Unassembled WGS sequence"/>
</dbReference>
<dbReference type="GO" id="GO:0016787">
    <property type="term" value="F:hydrolase activity"/>
    <property type="evidence" value="ECO:0007669"/>
    <property type="project" value="UniProtKB-KW"/>
</dbReference>
<dbReference type="Gene3D" id="3.30.70.270">
    <property type="match status" value="1"/>
</dbReference>
<evidence type="ECO:0000313" key="8">
    <source>
        <dbReference type="EMBL" id="KAK0575127.1"/>
    </source>
</evidence>
<evidence type="ECO:0000256" key="1">
    <source>
        <dbReference type="ARBA" id="ARBA00022679"/>
    </source>
</evidence>
<comment type="caution">
    <text evidence="8">The sequence shown here is derived from an EMBL/GenBank/DDBJ whole genome shotgun (WGS) entry which is preliminary data.</text>
</comment>
<dbReference type="InterPro" id="IPR043128">
    <property type="entry name" value="Rev_trsase/Diguanyl_cyclase"/>
</dbReference>
<dbReference type="Gene3D" id="3.10.10.10">
    <property type="entry name" value="HIV Type 1 Reverse Transcriptase, subunit A, domain 1"/>
    <property type="match status" value="1"/>
</dbReference>
<keyword evidence="3" id="KW-0540">Nuclease</keyword>
<dbReference type="InterPro" id="IPR041373">
    <property type="entry name" value="RT_RNaseH"/>
</dbReference>
<evidence type="ECO:0000256" key="2">
    <source>
        <dbReference type="ARBA" id="ARBA00022695"/>
    </source>
</evidence>
<accession>A0AA39VD47</accession>
<protein>
    <recommendedName>
        <fullName evidence="7">Reverse transcriptase RNase H-like domain-containing protein</fullName>
    </recommendedName>
</protein>
<reference evidence="8" key="1">
    <citation type="journal article" date="2022" name="Plant J.">
        <title>Strategies of tolerance reflected in two North American maple genomes.</title>
        <authorList>
            <person name="McEvoy S.L."/>
            <person name="Sezen U.U."/>
            <person name="Trouern-Trend A."/>
            <person name="McMahon S.M."/>
            <person name="Schaberg P.G."/>
            <person name="Yang J."/>
            <person name="Wegrzyn J.L."/>
            <person name="Swenson N.G."/>
        </authorList>
    </citation>
    <scope>NUCLEOTIDE SEQUENCE</scope>
    <source>
        <strain evidence="8">NS2018</strain>
    </source>
</reference>
<dbReference type="PANTHER" id="PTHR48475:SF2">
    <property type="entry name" value="RIBONUCLEASE H"/>
    <property type="match status" value="1"/>
</dbReference>
<organism evidence="8 9">
    <name type="scientific">Acer saccharum</name>
    <name type="common">Sugar maple</name>
    <dbReference type="NCBI Taxonomy" id="4024"/>
    <lineage>
        <taxon>Eukaryota</taxon>
        <taxon>Viridiplantae</taxon>
        <taxon>Streptophyta</taxon>
        <taxon>Embryophyta</taxon>
        <taxon>Tracheophyta</taxon>
        <taxon>Spermatophyta</taxon>
        <taxon>Magnoliopsida</taxon>
        <taxon>eudicotyledons</taxon>
        <taxon>Gunneridae</taxon>
        <taxon>Pentapetalae</taxon>
        <taxon>rosids</taxon>
        <taxon>malvids</taxon>
        <taxon>Sapindales</taxon>
        <taxon>Sapindaceae</taxon>
        <taxon>Hippocastanoideae</taxon>
        <taxon>Acereae</taxon>
        <taxon>Acer</taxon>
    </lineage>
</organism>
<keyword evidence="9" id="KW-1185">Reference proteome</keyword>
<evidence type="ECO:0000256" key="5">
    <source>
        <dbReference type="ARBA" id="ARBA00022801"/>
    </source>
</evidence>
<name>A0AA39VD47_ACESA</name>
<evidence type="ECO:0000256" key="4">
    <source>
        <dbReference type="ARBA" id="ARBA00022759"/>
    </source>
</evidence>
<keyword evidence="4" id="KW-0255">Endonuclease</keyword>
<dbReference type="SUPFAM" id="SSF56672">
    <property type="entry name" value="DNA/RNA polymerases"/>
    <property type="match status" value="1"/>
</dbReference>
<dbReference type="Pfam" id="PF17917">
    <property type="entry name" value="RT_RNaseH"/>
    <property type="match status" value="1"/>
</dbReference>
<evidence type="ECO:0000256" key="6">
    <source>
        <dbReference type="ARBA" id="ARBA00022918"/>
    </source>
</evidence>
<evidence type="ECO:0000313" key="9">
    <source>
        <dbReference type="Proteomes" id="UP001168877"/>
    </source>
</evidence>
<evidence type="ECO:0000256" key="3">
    <source>
        <dbReference type="ARBA" id="ARBA00022722"/>
    </source>
</evidence>
<reference evidence="8" key="2">
    <citation type="submission" date="2023-06" db="EMBL/GenBank/DDBJ databases">
        <authorList>
            <person name="Swenson N.G."/>
            <person name="Wegrzyn J.L."/>
            <person name="Mcevoy S.L."/>
        </authorList>
    </citation>
    <scope>NUCLEOTIDE SEQUENCE</scope>
    <source>
        <strain evidence="8">NS2018</strain>
        <tissue evidence="8">Leaf</tissue>
    </source>
</reference>
<dbReference type="AlphaFoldDB" id="A0AA39VD47"/>
<proteinExistence type="predicted"/>
<dbReference type="EMBL" id="JAUESC010000387">
    <property type="protein sequence ID" value="KAK0575127.1"/>
    <property type="molecule type" value="Genomic_DNA"/>
</dbReference>
<gene>
    <name evidence="8" type="ORF">LWI29_034355</name>
</gene>
<keyword evidence="5" id="KW-0378">Hydrolase</keyword>
<evidence type="ECO:0000259" key="7">
    <source>
        <dbReference type="Pfam" id="PF17917"/>
    </source>
</evidence>
<feature type="domain" description="Reverse transcriptase RNase H-like" evidence="7">
    <location>
        <begin position="151"/>
        <end position="240"/>
    </location>
</feature>
<dbReference type="PANTHER" id="PTHR48475">
    <property type="entry name" value="RIBONUCLEASE H"/>
    <property type="match status" value="1"/>
</dbReference>
<dbReference type="GO" id="GO:0004519">
    <property type="term" value="F:endonuclease activity"/>
    <property type="evidence" value="ECO:0007669"/>
    <property type="project" value="UniProtKB-KW"/>
</dbReference>
<dbReference type="InterPro" id="IPR043502">
    <property type="entry name" value="DNA/RNA_pol_sf"/>
</dbReference>